<feature type="domain" description="ABC transporter" evidence="9">
    <location>
        <begin position="350"/>
        <end position="584"/>
    </location>
</feature>
<feature type="transmembrane region" description="Helical" evidence="8">
    <location>
        <begin position="259"/>
        <end position="281"/>
    </location>
</feature>
<gene>
    <name evidence="11" type="ORF">US36_C0014G0011</name>
</gene>
<evidence type="ECO:0000256" key="2">
    <source>
        <dbReference type="ARBA" id="ARBA00022448"/>
    </source>
</evidence>
<evidence type="ECO:0000259" key="10">
    <source>
        <dbReference type="PROSITE" id="PS50929"/>
    </source>
</evidence>
<dbReference type="AlphaFoldDB" id="A0A0G0J0S7"/>
<evidence type="ECO:0000256" key="1">
    <source>
        <dbReference type="ARBA" id="ARBA00004651"/>
    </source>
</evidence>
<evidence type="ECO:0000256" key="8">
    <source>
        <dbReference type="SAM" id="Phobius"/>
    </source>
</evidence>
<dbReference type="GO" id="GO:0005886">
    <property type="term" value="C:plasma membrane"/>
    <property type="evidence" value="ECO:0007669"/>
    <property type="project" value="UniProtKB-SubCell"/>
</dbReference>
<dbReference type="GO" id="GO:0005524">
    <property type="term" value="F:ATP binding"/>
    <property type="evidence" value="ECO:0007669"/>
    <property type="project" value="UniProtKB-KW"/>
</dbReference>
<proteinExistence type="predicted"/>
<organism evidence="11 12">
    <name type="scientific">Candidatus Wolfebacteria bacterium GW2011_GWC1_37_10</name>
    <dbReference type="NCBI Taxonomy" id="1619010"/>
    <lineage>
        <taxon>Bacteria</taxon>
        <taxon>Candidatus Wolfeibacteriota</taxon>
    </lineage>
</organism>
<comment type="caution">
    <text evidence="11">The sequence shown here is derived from an EMBL/GenBank/DDBJ whole genome shotgun (WGS) entry which is preliminary data.</text>
</comment>
<evidence type="ECO:0000256" key="5">
    <source>
        <dbReference type="ARBA" id="ARBA00022840"/>
    </source>
</evidence>
<sequence>MKIQIPYQGFKIVIRYLANYKKDLIALSFLGVASALTNGAVPYLAGRFFDAILEPAEIFKSTSVEMPLWLFFIILWLIIRLISDMIDWKIKLESARMDELVHSDYMINAFKTLLELPVGFHKDKKMGQITDRIGRAAGWLSRIVGDVLIALTPQFLSIFVALIFSFYVNYFMAIILLLAIFIYVLLLAKMAPSLARLQRKSNRAYNRAYADAYDAIFNVAPIKQAVGEKHERRKIFINFRLKASKIWIEMMAIWQGMNFYQRLIVTATQFIIYGLAIYFIHQGAMTLGELVMFSGYATMLFGPFIMLGHNWQVVQNGLISIERAEKILKTPPEIYVPENAVVLSDIKGEVEFKNVYFSYKRGKQVLENINFKVKPGEIIALVGESGVGKSTLIDLISGYYFATNGNVYIDNHNVKNFDLNFLRSKIAVVPQEVVLFNDTIEKNIKYGNFGASIKAVKKAAEMSHCLEFIEKFSKKWNQIVGERGVKLSVGQKQRVAIGRAILRKPRILILDEPTSALDAKSENIIAESLEELMKDRTTFIIAHRLSTVRKADRILVLDKGKIAEEGRHEELIKIKNGIYQNLYKLQIGLGK</sequence>
<dbReference type="InterPro" id="IPR011527">
    <property type="entry name" value="ABC1_TM_dom"/>
</dbReference>
<dbReference type="GO" id="GO:0016887">
    <property type="term" value="F:ATP hydrolysis activity"/>
    <property type="evidence" value="ECO:0007669"/>
    <property type="project" value="InterPro"/>
</dbReference>
<protein>
    <submittedName>
        <fullName evidence="11">ATP-binding cassette, sub-family B</fullName>
    </submittedName>
</protein>
<dbReference type="InterPro" id="IPR036640">
    <property type="entry name" value="ABC1_TM_sf"/>
</dbReference>
<dbReference type="Gene3D" id="3.40.50.300">
    <property type="entry name" value="P-loop containing nucleotide triphosphate hydrolases"/>
    <property type="match status" value="1"/>
</dbReference>
<keyword evidence="7 8" id="KW-0472">Membrane</keyword>
<dbReference type="InterPro" id="IPR017871">
    <property type="entry name" value="ABC_transporter-like_CS"/>
</dbReference>
<evidence type="ECO:0000256" key="3">
    <source>
        <dbReference type="ARBA" id="ARBA00022692"/>
    </source>
</evidence>
<dbReference type="Pfam" id="PF00005">
    <property type="entry name" value="ABC_tran"/>
    <property type="match status" value="1"/>
</dbReference>
<keyword evidence="3 8" id="KW-0812">Transmembrane</keyword>
<dbReference type="GO" id="GO:0015421">
    <property type="term" value="F:ABC-type oligopeptide transporter activity"/>
    <property type="evidence" value="ECO:0007669"/>
    <property type="project" value="TreeGrafter"/>
</dbReference>
<reference evidence="11 12" key="1">
    <citation type="journal article" date="2015" name="Nature">
        <title>rRNA introns, odd ribosomes, and small enigmatic genomes across a large radiation of phyla.</title>
        <authorList>
            <person name="Brown C.T."/>
            <person name="Hug L.A."/>
            <person name="Thomas B.C."/>
            <person name="Sharon I."/>
            <person name="Castelle C.J."/>
            <person name="Singh A."/>
            <person name="Wilkins M.J."/>
            <person name="Williams K.H."/>
            <person name="Banfield J.F."/>
        </authorList>
    </citation>
    <scope>NUCLEOTIDE SEQUENCE [LARGE SCALE GENOMIC DNA]</scope>
</reference>
<feature type="transmembrane region" description="Helical" evidence="8">
    <location>
        <begin position="143"/>
        <end position="164"/>
    </location>
</feature>
<accession>A0A0G0J0S7</accession>
<name>A0A0G0J0S7_9BACT</name>
<dbReference type="SUPFAM" id="SSF52540">
    <property type="entry name" value="P-loop containing nucleoside triphosphate hydrolases"/>
    <property type="match status" value="1"/>
</dbReference>
<dbReference type="PROSITE" id="PS50893">
    <property type="entry name" value="ABC_TRANSPORTER_2"/>
    <property type="match status" value="1"/>
</dbReference>
<evidence type="ECO:0000259" key="9">
    <source>
        <dbReference type="PROSITE" id="PS50893"/>
    </source>
</evidence>
<feature type="domain" description="ABC transmembrane type-1" evidence="10">
    <location>
        <begin position="25"/>
        <end position="316"/>
    </location>
</feature>
<evidence type="ECO:0000313" key="12">
    <source>
        <dbReference type="Proteomes" id="UP000034044"/>
    </source>
</evidence>
<keyword evidence="6 8" id="KW-1133">Transmembrane helix</keyword>
<evidence type="ECO:0000256" key="4">
    <source>
        <dbReference type="ARBA" id="ARBA00022741"/>
    </source>
</evidence>
<dbReference type="PROSITE" id="PS50929">
    <property type="entry name" value="ABC_TM1F"/>
    <property type="match status" value="1"/>
</dbReference>
<dbReference type="PANTHER" id="PTHR43394">
    <property type="entry name" value="ATP-DEPENDENT PERMEASE MDL1, MITOCHONDRIAL"/>
    <property type="match status" value="1"/>
</dbReference>
<dbReference type="PROSITE" id="PS00211">
    <property type="entry name" value="ABC_TRANSPORTER_1"/>
    <property type="match status" value="1"/>
</dbReference>
<dbReference type="InterPro" id="IPR003593">
    <property type="entry name" value="AAA+_ATPase"/>
</dbReference>
<feature type="transmembrane region" description="Helical" evidence="8">
    <location>
        <begin position="170"/>
        <end position="191"/>
    </location>
</feature>
<feature type="transmembrane region" description="Helical" evidence="8">
    <location>
        <begin position="66"/>
        <end position="83"/>
    </location>
</feature>
<dbReference type="Proteomes" id="UP000034044">
    <property type="component" value="Unassembled WGS sequence"/>
</dbReference>
<keyword evidence="2" id="KW-0813">Transport</keyword>
<feature type="transmembrane region" description="Helical" evidence="8">
    <location>
        <begin position="24"/>
        <end position="46"/>
    </location>
</feature>
<evidence type="ECO:0000256" key="7">
    <source>
        <dbReference type="ARBA" id="ARBA00023136"/>
    </source>
</evidence>
<evidence type="ECO:0000313" key="11">
    <source>
        <dbReference type="EMBL" id="KKQ21751.1"/>
    </source>
</evidence>
<dbReference type="InterPro" id="IPR039421">
    <property type="entry name" value="Type_1_exporter"/>
</dbReference>
<dbReference type="Gene3D" id="1.20.1560.10">
    <property type="entry name" value="ABC transporter type 1, transmembrane domain"/>
    <property type="match status" value="1"/>
</dbReference>
<dbReference type="Pfam" id="PF00664">
    <property type="entry name" value="ABC_membrane"/>
    <property type="match status" value="1"/>
</dbReference>
<comment type="subcellular location">
    <subcellularLocation>
        <location evidence="1">Cell membrane</location>
        <topology evidence="1">Multi-pass membrane protein</topology>
    </subcellularLocation>
</comment>
<evidence type="ECO:0000256" key="6">
    <source>
        <dbReference type="ARBA" id="ARBA00022989"/>
    </source>
</evidence>
<dbReference type="InterPro" id="IPR027417">
    <property type="entry name" value="P-loop_NTPase"/>
</dbReference>
<dbReference type="FunFam" id="3.40.50.300:FF:000287">
    <property type="entry name" value="Multidrug ABC transporter ATP-binding protein"/>
    <property type="match status" value="1"/>
</dbReference>
<keyword evidence="5 11" id="KW-0067">ATP-binding</keyword>
<feature type="transmembrane region" description="Helical" evidence="8">
    <location>
        <begin position="287"/>
        <end position="307"/>
    </location>
</feature>
<dbReference type="CDD" id="cd07346">
    <property type="entry name" value="ABC_6TM_exporters"/>
    <property type="match status" value="1"/>
</dbReference>
<dbReference type="EMBL" id="LBSR01000014">
    <property type="protein sequence ID" value="KKQ21751.1"/>
    <property type="molecule type" value="Genomic_DNA"/>
</dbReference>
<dbReference type="InterPro" id="IPR003439">
    <property type="entry name" value="ABC_transporter-like_ATP-bd"/>
</dbReference>
<dbReference type="SUPFAM" id="SSF90123">
    <property type="entry name" value="ABC transporter transmembrane region"/>
    <property type="match status" value="1"/>
</dbReference>
<dbReference type="SMART" id="SM00382">
    <property type="entry name" value="AAA"/>
    <property type="match status" value="1"/>
</dbReference>
<keyword evidence="4" id="KW-0547">Nucleotide-binding</keyword>
<dbReference type="PANTHER" id="PTHR43394:SF1">
    <property type="entry name" value="ATP-BINDING CASSETTE SUB-FAMILY B MEMBER 10, MITOCHONDRIAL"/>
    <property type="match status" value="1"/>
</dbReference>